<proteinExistence type="predicted"/>
<organism evidence="1 2">
    <name type="scientific">Russula earlei</name>
    <dbReference type="NCBI Taxonomy" id="71964"/>
    <lineage>
        <taxon>Eukaryota</taxon>
        <taxon>Fungi</taxon>
        <taxon>Dikarya</taxon>
        <taxon>Basidiomycota</taxon>
        <taxon>Agaricomycotina</taxon>
        <taxon>Agaricomycetes</taxon>
        <taxon>Russulales</taxon>
        <taxon>Russulaceae</taxon>
        <taxon>Russula</taxon>
    </lineage>
</organism>
<evidence type="ECO:0000313" key="1">
    <source>
        <dbReference type="EMBL" id="KAI9440170.1"/>
    </source>
</evidence>
<keyword evidence="2" id="KW-1185">Reference proteome</keyword>
<accession>A0ACC0TTB5</accession>
<comment type="caution">
    <text evidence="1">The sequence shown here is derived from an EMBL/GenBank/DDBJ whole genome shotgun (WGS) entry which is preliminary data.</text>
</comment>
<dbReference type="Proteomes" id="UP001207468">
    <property type="component" value="Unassembled WGS sequence"/>
</dbReference>
<reference evidence="1" key="1">
    <citation type="submission" date="2021-03" db="EMBL/GenBank/DDBJ databases">
        <title>Evolutionary priming and transition to the ectomycorrhizal habit in an iconic lineage of mushroom-forming fungi: is preadaptation a requirement?</title>
        <authorList>
            <consortium name="DOE Joint Genome Institute"/>
            <person name="Looney B.P."/>
            <person name="Miyauchi S."/>
            <person name="Morin E."/>
            <person name="Drula E."/>
            <person name="Courty P.E."/>
            <person name="Chicoki N."/>
            <person name="Fauchery L."/>
            <person name="Kohler A."/>
            <person name="Kuo A."/>
            <person name="LaButti K."/>
            <person name="Pangilinan J."/>
            <person name="Lipzen A."/>
            <person name="Riley R."/>
            <person name="Andreopoulos W."/>
            <person name="He G."/>
            <person name="Johnson J."/>
            <person name="Barry K.W."/>
            <person name="Grigoriev I.V."/>
            <person name="Nagy L."/>
            <person name="Hibbett D."/>
            <person name="Henrissat B."/>
            <person name="Matheny P.B."/>
            <person name="Labbe J."/>
            <person name="Martin A.F."/>
        </authorList>
    </citation>
    <scope>NUCLEOTIDE SEQUENCE</scope>
    <source>
        <strain evidence="1">BPL698</strain>
    </source>
</reference>
<dbReference type="EMBL" id="JAGFNK010000788">
    <property type="protein sequence ID" value="KAI9440170.1"/>
    <property type="molecule type" value="Genomic_DNA"/>
</dbReference>
<gene>
    <name evidence="1" type="ORF">F5148DRAFT_841227</name>
</gene>
<sequence length="136" mass="15554">MRYNTAPMTPQHTTHGTARAVLAYALHVFPDRRNLWHRAADLEKAHGTHECLDKLLARAVECCPQAEVLWPMWAKEKWLGGDVCAACKVLGSTFKGTRRVSRFGWERPKVSEEASRPRRRCRHGEELHASHRSLCV</sequence>
<evidence type="ECO:0000313" key="2">
    <source>
        <dbReference type="Proteomes" id="UP001207468"/>
    </source>
</evidence>
<protein>
    <submittedName>
        <fullName evidence="1">Uncharacterized protein</fullName>
    </submittedName>
</protein>
<name>A0ACC0TTB5_9AGAM</name>